<dbReference type="PANTHER" id="PTHR12558">
    <property type="entry name" value="CELL DIVISION CYCLE 16,23,27"/>
    <property type="match status" value="1"/>
</dbReference>
<keyword evidence="5" id="KW-0378">Hydrolase</keyword>
<accession>A0A2S8GNH4</accession>
<dbReference type="PROSITE" id="PS50005">
    <property type="entry name" value="TPR"/>
    <property type="match status" value="1"/>
</dbReference>
<evidence type="ECO:0000256" key="5">
    <source>
        <dbReference type="ARBA" id="ARBA00022801"/>
    </source>
</evidence>
<dbReference type="InterPro" id="IPR013426">
    <property type="entry name" value="EpsH-like"/>
</dbReference>
<evidence type="ECO:0000256" key="3">
    <source>
        <dbReference type="ARBA" id="ARBA00022670"/>
    </source>
</evidence>
<dbReference type="InterPro" id="IPR019127">
    <property type="entry name" value="Exosortase"/>
</dbReference>
<evidence type="ECO:0000313" key="11">
    <source>
        <dbReference type="Proteomes" id="UP000237819"/>
    </source>
</evidence>
<evidence type="ECO:0000313" key="10">
    <source>
        <dbReference type="EMBL" id="PQO45962.1"/>
    </source>
</evidence>
<evidence type="ECO:0000256" key="7">
    <source>
        <dbReference type="ARBA" id="ARBA00023136"/>
    </source>
</evidence>
<evidence type="ECO:0000256" key="4">
    <source>
        <dbReference type="ARBA" id="ARBA00022692"/>
    </source>
</evidence>
<dbReference type="Proteomes" id="UP000237819">
    <property type="component" value="Unassembled WGS sequence"/>
</dbReference>
<comment type="subcellular location">
    <subcellularLocation>
        <location evidence="1">Cell membrane</location>
        <topology evidence="1">Multi-pass membrane protein</topology>
    </subcellularLocation>
</comment>
<dbReference type="InterPro" id="IPR026392">
    <property type="entry name" value="Exo/Archaeosortase_dom"/>
</dbReference>
<dbReference type="SUPFAM" id="SSF81901">
    <property type="entry name" value="HCP-like"/>
    <property type="match status" value="1"/>
</dbReference>
<dbReference type="InterPro" id="IPR019734">
    <property type="entry name" value="TPR_rpt"/>
</dbReference>
<dbReference type="SUPFAM" id="SSF48452">
    <property type="entry name" value="TPR-like"/>
    <property type="match status" value="4"/>
</dbReference>
<keyword evidence="3" id="KW-0645">Protease</keyword>
<feature type="transmembrane region" description="Helical" evidence="9">
    <location>
        <begin position="49"/>
        <end position="65"/>
    </location>
</feature>
<protein>
    <recommendedName>
        <fullName evidence="12">Exosortase</fullName>
    </recommendedName>
</protein>
<feature type="transmembrane region" description="Helical" evidence="9">
    <location>
        <begin position="260"/>
        <end position="280"/>
    </location>
</feature>
<dbReference type="SMART" id="SM00028">
    <property type="entry name" value="TPR"/>
    <property type="match status" value="8"/>
</dbReference>
<keyword evidence="8" id="KW-0802">TPR repeat</keyword>
<feature type="transmembrane region" description="Helical" evidence="9">
    <location>
        <begin position="301"/>
        <end position="319"/>
    </location>
</feature>
<keyword evidence="6 9" id="KW-1133">Transmembrane helix</keyword>
<dbReference type="Pfam" id="PF13432">
    <property type="entry name" value="TPR_16"/>
    <property type="match status" value="1"/>
</dbReference>
<comment type="caution">
    <text evidence="10">The sequence shown here is derived from an EMBL/GenBank/DDBJ whole genome shotgun (WGS) entry which is preliminary data.</text>
</comment>
<feature type="repeat" description="TPR" evidence="8">
    <location>
        <begin position="726"/>
        <end position="759"/>
    </location>
</feature>
<gene>
    <name evidence="10" type="ORF">C5Y93_11975</name>
</gene>
<keyword evidence="2" id="KW-1003">Cell membrane</keyword>
<dbReference type="NCBIfam" id="TIGR02602">
    <property type="entry name" value="8TM_EpsH"/>
    <property type="match status" value="1"/>
</dbReference>
<feature type="transmembrane region" description="Helical" evidence="9">
    <location>
        <begin position="219"/>
        <end position="240"/>
    </location>
</feature>
<dbReference type="GO" id="GO:0005886">
    <property type="term" value="C:plasma membrane"/>
    <property type="evidence" value="ECO:0007669"/>
    <property type="project" value="UniProtKB-SubCell"/>
</dbReference>
<dbReference type="GO" id="GO:0006508">
    <property type="term" value="P:proteolysis"/>
    <property type="evidence" value="ECO:0007669"/>
    <property type="project" value="UniProtKB-KW"/>
</dbReference>
<evidence type="ECO:0000256" key="6">
    <source>
        <dbReference type="ARBA" id="ARBA00022989"/>
    </source>
</evidence>
<dbReference type="Pfam" id="PF13181">
    <property type="entry name" value="TPR_8"/>
    <property type="match status" value="1"/>
</dbReference>
<dbReference type="EMBL" id="PUHZ01000012">
    <property type="protein sequence ID" value="PQO45962.1"/>
    <property type="molecule type" value="Genomic_DNA"/>
</dbReference>
<name>A0A2S8GNH4_9BACT</name>
<dbReference type="PANTHER" id="PTHR12558:SF13">
    <property type="entry name" value="CELL DIVISION CYCLE PROTEIN 27 HOMOLOG"/>
    <property type="match status" value="1"/>
</dbReference>
<keyword evidence="4 9" id="KW-0812">Transmembrane</keyword>
<reference evidence="10 11" key="1">
    <citation type="submission" date="2018-02" db="EMBL/GenBank/DDBJ databases">
        <title>Comparative genomes isolates from brazilian mangrove.</title>
        <authorList>
            <person name="Araujo J.E."/>
            <person name="Taketani R.G."/>
            <person name="Silva M.C.P."/>
            <person name="Loureco M.V."/>
            <person name="Andreote F.D."/>
        </authorList>
    </citation>
    <scope>NUCLEOTIDE SEQUENCE [LARGE SCALE GENOMIC DNA]</scope>
    <source>
        <strain evidence="10 11">Nap-Phe MGV</strain>
    </source>
</reference>
<evidence type="ECO:0000256" key="1">
    <source>
        <dbReference type="ARBA" id="ARBA00004651"/>
    </source>
</evidence>
<dbReference type="NCBIfam" id="TIGR04178">
    <property type="entry name" value="exo_archaeo"/>
    <property type="match status" value="1"/>
</dbReference>
<dbReference type="Pfam" id="PF13374">
    <property type="entry name" value="TPR_10"/>
    <property type="match status" value="1"/>
</dbReference>
<proteinExistence type="predicted"/>
<feature type="transmembrane region" description="Helical" evidence="9">
    <location>
        <begin position="12"/>
        <end position="33"/>
    </location>
</feature>
<dbReference type="GO" id="GO:0008233">
    <property type="term" value="F:peptidase activity"/>
    <property type="evidence" value="ECO:0007669"/>
    <property type="project" value="UniProtKB-KW"/>
</dbReference>
<feature type="transmembrane region" description="Helical" evidence="9">
    <location>
        <begin position="106"/>
        <end position="129"/>
    </location>
</feature>
<dbReference type="Gene3D" id="1.25.40.10">
    <property type="entry name" value="Tetratricopeptide repeat domain"/>
    <property type="match status" value="5"/>
</dbReference>
<organism evidence="10 11">
    <name type="scientific">Blastopirellula marina</name>
    <dbReference type="NCBI Taxonomy" id="124"/>
    <lineage>
        <taxon>Bacteria</taxon>
        <taxon>Pseudomonadati</taxon>
        <taxon>Planctomycetota</taxon>
        <taxon>Planctomycetia</taxon>
        <taxon>Pirellulales</taxon>
        <taxon>Pirellulaceae</taxon>
        <taxon>Blastopirellula</taxon>
    </lineage>
</organism>
<evidence type="ECO:0000256" key="2">
    <source>
        <dbReference type="ARBA" id="ARBA00022475"/>
    </source>
</evidence>
<dbReference type="InterPro" id="IPR011990">
    <property type="entry name" value="TPR-like_helical_dom_sf"/>
</dbReference>
<feature type="transmembrane region" description="Helical" evidence="9">
    <location>
        <begin position="193"/>
        <end position="212"/>
    </location>
</feature>
<dbReference type="Pfam" id="PF09721">
    <property type="entry name" value="Exosortase_EpsH"/>
    <property type="match status" value="1"/>
</dbReference>
<keyword evidence="7 9" id="KW-0472">Membrane</keyword>
<evidence type="ECO:0000256" key="9">
    <source>
        <dbReference type="SAM" id="Phobius"/>
    </source>
</evidence>
<sequence>MASVSETEAKRLTPWTNLGVLAVLSVILTWAYWPALLATVRTWWSNPDYNHGFIVVPIAAWLLYLRRAERPAFTPTFELGGLAFLCLAGLIRFVSGRLYLPELDPWSIPIWIFGAVYFFCGWKTAWWAAPSIAFLWFATPLPATIELAVSGPLQQLAANLSGFSLRLLGLPAITAGTTVLINDQVLDIERACSGLRMFYGVAAISVATVALLRPNWWKVCVIIAAAAPIAIFANIVRITITGLLVTAVSGEAAHKFSHDFAGVVMIPVAFCLFLFLLWTLNFFERKFEVEEDLEKSNGLRWVLGVTVLSIGAAATIIWIEHLQKQSIFVTLLETSRRLEAEEKWQEAIEYLNRYASARPNDNEAIIRLAQLSRKAVYDLPSGIRATDLNLRAWKASPADFELLAYAADMAMSLRRYDEVVDMAESGLSANPPQDFRSQFLQLRADGLHQYMNWDRGTNRYRWSDVVAALEVTLDLPNSPIRNFATLADAYRQDKASVTLAESKRKSAQLLDKLVEARPNDSSAWLARYLYYDKYPEEKAIFGESQHEADIAKAVELALLNSTAEDNAALLVAAERFERQNAPEEAIPLLTAAIKNSASDPRAYSALADLQRLLRKDDSLKLAETTLREGIEAAPAGGDIGLNLQLASVLSEQGRFDEAEQLLTPVEKTASQLVDQYRWPLMLQVAILKSQIVAERNGQAEAIKLLNATINKPEIRQLAQDNPRYLSQAWSQLGDYYASLGSLDQATAAYAEATTLTPDKAGMKLRQAGLAMESGDYQLAQQLYEEALAKNNTDATALLGLCYIAMQQEIRRPTKLRNWSRPMGLLEQAEKYNADFASVVLLKANLFDSQGKEKEAAEELEIAVTRKNDDAKLWRAVALSRQRQSDSTGALIAADRYAELSEDKTAAIELKADLLSEAGNAELGTEALKKNFRNSPIERRTVAVLALARHFSKTGNPADAQKLLYDEFQSKSGNKLEVAETLANYAWQNRNWELLEELERWFRTTEGAEGAWWRAVRAYRLLNVATATTSSEFEEAVTLVSELQQRRPRWPRSSVLKGELALRLNQFDSAIEAYKSAWQLGGRDISTADRLLEMLTRRGRHNEADDFIGEVKSYLEVSDRLFDRAAPYFARHDRDNVLQIAQGWTEKDPSNPANRLRLGRVYLLLAQSQNGDDVQTMLELAGKEFLAAIELAPNDVNAWISAITFFSRQAADQQKTLAILDQFAKQKSIAPFERAFILAQVYESLGRTQETCQGYYQAIGILENPSSTSRQQVPEDLQAYAYARASLFYLKFDPFLAGLYAEKAYKTDSSSPFSRRALLEVLANREDKESLRRAFDILESESVATETGNPASELSRQKAVFLAKRQEPGDLTLAIEILEQKLRQDNDDLLLLVSIYEKQGRIAPAWELLNRITSGPSPRPREFIELLRFWQANFIKPNGANSQETPFRRSADHAYQQLAKLRGGQGEVLRWQLREAIAREDQSPLSPEQVKIAWNNAVSLVLENRGTKPVTETVPSDEQLFYELFSVLIAEGYGEIGCQIVESPSKNLTNMPLRTSLLSALTGTNAKRNDRPFGKKYFTSLLTMPDGELEPGLKSRIGDYFFLQRDYRAAIDFYRKALEEKNPSLSIKNNLALALAEIPEGRAEAWEIYNSAIQSQGEKPELLDTRSVLELVNGDPKNSQATLNQLLEKRPYDATSQLHLAMALFATGQFSEAQTHHLKALSLGIRSHILTPRDQDFLNSFQRKRTQGNDE</sequence>
<evidence type="ECO:0000256" key="8">
    <source>
        <dbReference type="PROSITE-ProRule" id="PRU00339"/>
    </source>
</evidence>
<feature type="transmembrane region" description="Helical" evidence="9">
    <location>
        <begin position="77"/>
        <end position="100"/>
    </location>
</feature>
<evidence type="ECO:0008006" key="12">
    <source>
        <dbReference type="Google" id="ProtNLM"/>
    </source>
</evidence>